<dbReference type="OrthoDB" id="10424920at2759"/>
<reference evidence="3" key="1">
    <citation type="journal article" date="2018" name="Nat. Microbiol.">
        <title>Leveraging single-cell genomics to expand the fungal tree of life.</title>
        <authorList>
            <person name="Ahrendt S.R."/>
            <person name="Quandt C.A."/>
            <person name="Ciobanu D."/>
            <person name="Clum A."/>
            <person name="Salamov A."/>
            <person name="Andreopoulos B."/>
            <person name="Cheng J.F."/>
            <person name="Woyke T."/>
            <person name="Pelin A."/>
            <person name="Henrissat B."/>
            <person name="Reynolds N.K."/>
            <person name="Benny G.L."/>
            <person name="Smith M.E."/>
            <person name="James T.Y."/>
            <person name="Grigoriev I.V."/>
        </authorList>
    </citation>
    <scope>NUCLEOTIDE SEQUENCE [LARGE SCALE GENOMIC DNA]</scope>
</reference>
<name>A0A4P9Y5Q0_9FUNG</name>
<organism evidence="2 3">
    <name type="scientific">Piptocephalis cylindrospora</name>
    <dbReference type="NCBI Taxonomy" id="1907219"/>
    <lineage>
        <taxon>Eukaryota</taxon>
        <taxon>Fungi</taxon>
        <taxon>Fungi incertae sedis</taxon>
        <taxon>Zoopagomycota</taxon>
        <taxon>Zoopagomycotina</taxon>
        <taxon>Zoopagomycetes</taxon>
        <taxon>Zoopagales</taxon>
        <taxon>Piptocephalidaceae</taxon>
        <taxon>Piptocephalis</taxon>
    </lineage>
</organism>
<feature type="compositionally biased region" description="Low complexity" evidence="1">
    <location>
        <begin position="94"/>
        <end position="103"/>
    </location>
</feature>
<gene>
    <name evidence="2" type="ORF">BJ684DRAFT_15381</name>
</gene>
<accession>A0A4P9Y5Q0</accession>
<evidence type="ECO:0000256" key="1">
    <source>
        <dbReference type="SAM" id="MobiDB-lite"/>
    </source>
</evidence>
<feature type="region of interest" description="Disordered" evidence="1">
    <location>
        <begin position="1"/>
        <end position="70"/>
    </location>
</feature>
<keyword evidence="3" id="KW-1185">Reference proteome</keyword>
<evidence type="ECO:0000313" key="2">
    <source>
        <dbReference type="EMBL" id="RKP14283.1"/>
    </source>
</evidence>
<dbReference type="Proteomes" id="UP000267251">
    <property type="component" value="Unassembled WGS sequence"/>
</dbReference>
<feature type="compositionally biased region" description="Low complexity" evidence="1">
    <location>
        <begin position="23"/>
        <end position="35"/>
    </location>
</feature>
<feature type="region of interest" description="Disordered" evidence="1">
    <location>
        <begin position="84"/>
        <end position="113"/>
    </location>
</feature>
<dbReference type="AlphaFoldDB" id="A0A4P9Y5Q0"/>
<dbReference type="EMBL" id="KZ987857">
    <property type="protein sequence ID" value="RKP14283.1"/>
    <property type="molecule type" value="Genomic_DNA"/>
</dbReference>
<protein>
    <submittedName>
        <fullName evidence="2">Uncharacterized protein</fullName>
    </submittedName>
</protein>
<evidence type="ECO:0000313" key="3">
    <source>
        <dbReference type="Proteomes" id="UP000267251"/>
    </source>
</evidence>
<sequence length="309" mass="33646">MSQEHQSIASRRRANLGKNMRVAAPSPLSPISASPKTAPGGGQFIPLSPLVTSTPTRLSAHGPPPASPRIINLVGCGGGFGRDRRPSMPHARRASLTAASLAPRPRRGSVTVASVTPSGDVIIRERRESIKASMPTREVCRRKAARKHRRHRAIDIPKSGETKEGADQDDILVTALKSPTLNRPPVLSLGGAHRFRDTPSSGPGGYFKPLPSPRVNASFTFGASKTPSMERYIRKPSATHIGVTERRDLRTPVKDYRSNDRNTGYILPYKKAPRELEWGRCSHHPFLFKGLRTRPGSTMANCKQNAGLI</sequence>
<proteinExistence type="predicted"/>